<dbReference type="Proteomes" id="UP001501436">
    <property type="component" value="Unassembled WGS sequence"/>
</dbReference>
<sequence length="176" mass="19379">MTGSPSGVPWIDSKLVLKELFRKYLPGTMIILPALYMEHIGSQLLKVSGKVIKGRFGADARVPYIALQDIGISAAWLFDAPDTYKGTKQVLAGDLVTGNELAAMLSGLAGDRHFSYQAQFGLVSASSGRGSLRCAGFSKRREDGFLRKMFPVRAIRNYRQNRPGSKNIWEKQHAGF</sequence>
<dbReference type="SUPFAM" id="SSF51735">
    <property type="entry name" value="NAD(P)-binding Rossmann-fold domains"/>
    <property type="match status" value="1"/>
</dbReference>
<dbReference type="RefSeq" id="WP_345331170.1">
    <property type="nucleotide sequence ID" value="NZ_BAABJI010000002.1"/>
</dbReference>
<dbReference type="Gene3D" id="3.40.50.720">
    <property type="entry name" value="NAD(P)-binding Rossmann-like Domain"/>
    <property type="match status" value="1"/>
</dbReference>
<comment type="caution">
    <text evidence="1">The sequence shown here is derived from an EMBL/GenBank/DDBJ whole genome shotgun (WGS) entry which is preliminary data.</text>
</comment>
<name>A0ABP9FVC6_9SPHI</name>
<evidence type="ECO:0008006" key="3">
    <source>
        <dbReference type="Google" id="ProtNLM"/>
    </source>
</evidence>
<organism evidence="1 2">
    <name type="scientific">Mucilaginibacter defluvii</name>
    <dbReference type="NCBI Taxonomy" id="1196019"/>
    <lineage>
        <taxon>Bacteria</taxon>
        <taxon>Pseudomonadati</taxon>
        <taxon>Bacteroidota</taxon>
        <taxon>Sphingobacteriia</taxon>
        <taxon>Sphingobacteriales</taxon>
        <taxon>Sphingobacteriaceae</taxon>
        <taxon>Mucilaginibacter</taxon>
    </lineage>
</organism>
<protein>
    <recommendedName>
        <fullName evidence="3">NmrA-like family protein</fullName>
    </recommendedName>
</protein>
<reference evidence="2" key="1">
    <citation type="journal article" date="2019" name="Int. J. Syst. Evol. Microbiol.">
        <title>The Global Catalogue of Microorganisms (GCM) 10K type strain sequencing project: providing services to taxonomists for standard genome sequencing and annotation.</title>
        <authorList>
            <consortium name="The Broad Institute Genomics Platform"/>
            <consortium name="The Broad Institute Genome Sequencing Center for Infectious Disease"/>
            <person name="Wu L."/>
            <person name="Ma J."/>
        </authorList>
    </citation>
    <scope>NUCLEOTIDE SEQUENCE [LARGE SCALE GENOMIC DNA]</scope>
    <source>
        <strain evidence="2">JCM 18283</strain>
    </source>
</reference>
<evidence type="ECO:0000313" key="2">
    <source>
        <dbReference type="Proteomes" id="UP001501436"/>
    </source>
</evidence>
<dbReference type="InterPro" id="IPR036291">
    <property type="entry name" value="NAD(P)-bd_dom_sf"/>
</dbReference>
<dbReference type="EMBL" id="BAABJI010000002">
    <property type="protein sequence ID" value="GAA4917353.1"/>
    <property type="molecule type" value="Genomic_DNA"/>
</dbReference>
<dbReference type="Gene3D" id="3.90.25.10">
    <property type="entry name" value="UDP-galactose 4-epimerase, domain 1"/>
    <property type="match status" value="1"/>
</dbReference>
<evidence type="ECO:0000313" key="1">
    <source>
        <dbReference type="EMBL" id="GAA4917353.1"/>
    </source>
</evidence>
<keyword evidence="2" id="KW-1185">Reference proteome</keyword>
<gene>
    <name evidence="1" type="ORF">GCM10023313_21210</name>
</gene>
<accession>A0ABP9FVC6</accession>
<proteinExistence type="predicted"/>